<sequence length="422" mass="45412">MKLSHAQEAMAAAIEDQWLAAAVQTGDADRTAAEEGVRTAYRLAGLPAPERIYWFGSPRAGAAAVALLSSAPSGVSGASAEAPLGVAEAAAPGLPAASAGVPAQSVGAADAEAEVPGWFAEVRAELSRQGWTPGETAGASLRRRVRTEPWAAARKAAVEALGSDGWAQLSAAAGRRSWALVMDLIAGRLRLRLGEDLAADFPGDEGRAVRMPVLDAIYGQHDGTWLSTFEAADRLIPEAGLMTGLTGLAEVARHTGWWWANERVAVLTERPVTLTRDNVGRLHRGEGAALEFPDGYGLWAWRGMPIPESLAADLPTLTARRIRREENAEIRRVMLEHFGYDRYMREVGAHKMGSDETGTLWRVNLDGDEPLVMVEVVNSTPEPDGTSRVYWLRVPPRTRTAREGVAWTFGLTADEYHPLVQT</sequence>
<dbReference type="Pfam" id="PF20530">
    <property type="entry name" value="DUF6745"/>
    <property type="match status" value="1"/>
</dbReference>
<keyword evidence="3" id="KW-1185">Reference proteome</keyword>
<accession>A0A2T0JLC8</accession>
<dbReference type="Proteomes" id="UP000239415">
    <property type="component" value="Unassembled WGS sequence"/>
</dbReference>
<reference evidence="2 3" key="1">
    <citation type="submission" date="2018-03" db="EMBL/GenBank/DDBJ databases">
        <title>Genomic Encyclopedia of Archaeal and Bacterial Type Strains, Phase II (KMG-II): from individual species to whole genera.</title>
        <authorList>
            <person name="Goeker M."/>
        </authorList>
    </citation>
    <scope>NUCLEOTIDE SEQUENCE [LARGE SCALE GENOMIC DNA]</scope>
    <source>
        <strain evidence="2 3">DSM 43146</strain>
    </source>
</reference>
<evidence type="ECO:0000313" key="3">
    <source>
        <dbReference type="Proteomes" id="UP000239415"/>
    </source>
</evidence>
<dbReference type="EMBL" id="PVMZ01000041">
    <property type="protein sequence ID" value="PRX08239.1"/>
    <property type="molecule type" value="Genomic_DNA"/>
</dbReference>
<evidence type="ECO:0000313" key="2">
    <source>
        <dbReference type="EMBL" id="PRX08239.1"/>
    </source>
</evidence>
<evidence type="ECO:0000259" key="1">
    <source>
        <dbReference type="Pfam" id="PF20530"/>
    </source>
</evidence>
<dbReference type="RefSeq" id="WP_203737313.1">
    <property type="nucleotide sequence ID" value="NZ_BOMO01000096.1"/>
</dbReference>
<organism evidence="2 3">
    <name type="scientific">Actinoplanes italicus</name>
    <dbReference type="NCBI Taxonomy" id="113567"/>
    <lineage>
        <taxon>Bacteria</taxon>
        <taxon>Bacillati</taxon>
        <taxon>Actinomycetota</taxon>
        <taxon>Actinomycetes</taxon>
        <taxon>Micromonosporales</taxon>
        <taxon>Micromonosporaceae</taxon>
        <taxon>Actinoplanes</taxon>
    </lineage>
</organism>
<protein>
    <recommendedName>
        <fullName evidence="1">DUF6745 domain-containing protein</fullName>
    </recommendedName>
</protein>
<dbReference type="AlphaFoldDB" id="A0A2T0JLC8"/>
<feature type="domain" description="DUF6745" evidence="1">
    <location>
        <begin position="209"/>
        <end position="422"/>
    </location>
</feature>
<name>A0A2T0JLC8_9ACTN</name>
<gene>
    <name evidence="2" type="ORF">CLV67_14154</name>
</gene>
<proteinExistence type="predicted"/>
<dbReference type="InterPro" id="IPR046633">
    <property type="entry name" value="DUF6745"/>
</dbReference>
<comment type="caution">
    <text evidence="2">The sequence shown here is derived from an EMBL/GenBank/DDBJ whole genome shotgun (WGS) entry which is preliminary data.</text>
</comment>